<organism evidence="2 3">
    <name type="scientific">Eumeta variegata</name>
    <name type="common">Bagworm moth</name>
    <name type="synonym">Eumeta japonica</name>
    <dbReference type="NCBI Taxonomy" id="151549"/>
    <lineage>
        <taxon>Eukaryota</taxon>
        <taxon>Metazoa</taxon>
        <taxon>Ecdysozoa</taxon>
        <taxon>Arthropoda</taxon>
        <taxon>Hexapoda</taxon>
        <taxon>Insecta</taxon>
        <taxon>Pterygota</taxon>
        <taxon>Neoptera</taxon>
        <taxon>Endopterygota</taxon>
        <taxon>Lepidoptera</taxon>
        <taxon>Glossata</taxon>
        <taxon>Ditrysia</taxon>
        <taxon>Tineoidea</taxon>
        <taxon>Psychidae</taxon>
        <taxon>Oiketicinae</taxon>
        <taxon>Eumeta</taxon>
    </lineage>
</organism>
<proteinExistence type="predicted"/>
<reference evidence="2 3" key="1">
    <citation type="journal article" date="2019" name="Commun. Biol.">
        <title>The bagworm genome reveals a unique fibroin gene that provides high tensile strength.</title>
        <authorList>
            <person name="Kono N."/>
            <person name="Nakamura H."/>
            <person name="Ohtoshi R."/>
            <person name="Tomita M."/>
            <person name="Numata K."/>
            <person name="Arakawa K."/>
        </authorList>
    </citation>
    <scope>NUCLEOTIDE SEQUENCE [LARGE SCALE GENOMIC DNA]</scope>
</reference>
<comment type="caution">
    <text evidence="2">The sequence shown here is derived from an EMBL/GenBank/DDBJ whole genome shotgun (WGS) entry which is preliminary data.</text>
</comment>
<dbReference type="Proteomes" id="UP000299102">
    <property type="component" value="Unassembled WGS sequence"/>
</dbReference>
<sequence>MTHRARRLYCQCENNSDLVIQVLSHKRVRYYERVCINICVLIISHQSERYATCRNKDDTEAGPSQLFLPESVNARSGERTDKEISAADNGTFCAENELPTAAARGH</sequence>
<evidence type="ECO:0000313" key="2">
    <source>
        <dbReference type="EMBL" id="GBP51735.1"/>
    </source>
</evidence>
<feature type="region of interest" description="Disordered" evidence="1">
    <location>
        <begin position="55"/>
        <end position="81"/>
    </location>
</feature>
<dbReference type="EMBL" id="BGZK01000588">
    <property type="protein sequence ID" value="GBP51735.1"/>
    <property type="molecule type" value="Genomic_DNA"/>
</dbReference>
<protein>
    <submittedName>
        <fullName evidence="2">Uncharacterized protein</fullName>
    </submittedName>
</protein>
<accession>A0A4C1WNN5</accession>
<keyword evidence="3" id="KW-1185">Reference proteome</keyword>
<evidence type="ECO:0000313" key="3">
    <source>
        <dbReference type="Proteomes" id="UP000299102"/>
    </source>
</evidence>
<dbReference type="AlphaFoldDB" id="A0A4C1WNN5"/>
<gene>
    <name evidence="2" type="ORF">EVAR_97012_1</name>
</gene>
<name>A0A4C1WNN5_EUMVA</name>
<evidence type="ECO:0000256" key="1">
    <source>
        <dbReference type="SAM" id="MobiDB-lite"/>
    </source>
</evidence>